<dbReference type="AlphaFoldDB" id="A0A0L8AJ31"/>
<keyword evidence="1" id="KW-0812">Transmembrane</keyword>
<reference evidence="4" key="1">
    <citation type="submission" date="2014-11" db="EMBL/GenBank/DDBJ databases">
        <title>Genome sequencing of Roseivirga sp. D-25.</title>
        <authorList>
            <person name="Selvaratnam C."/>
            <person name="Thevarajoo S."/>
            <person name="Goh K.M."/>
            <person name="Eee R."/>
            <person name="Chan K.-G."/>
            <person name="Chong C.S."/>
        </authorList>
    </citation>
    <scope>NUCLEOTIDE SEQUENCE [LARGE SCALE GENOMIC DNA]</scope>
    <source>
        <strain evidence="4">D-25</strain>
    </source>
</reference>
<keyword evidence="1" id="KW-0472">Membrane</keyword>
<sequence>MRRVKQIILSAILLTVFNVTAHAQCAMCRGTLESSVAGGDTTTASNLNIGILYLFVAPYILFAVLGYFWYRTSKRNGQKNKALSSITG</sequence>
<dbReference type="EMBL" id="JSVA01000016">
    <property type="protein sequence ID" value="KOF02155.1"/>
    <property type="molecule type" value="Genomic_DNA"/>
</dbReference>
<evidence type="ECO:0000313" key="3">
    <source>
        <dbReference type="EMBL" id="KOF02155.1"/>
    </source>
</evidence>
<feature type="chain" id="PRO_5005580121" evidence="2">
    <location>
        <begin position="24"/>
        <end position="88"/>
    </location>
</feature>
<feature type="transmembrane region" description="Helical" evidence="1">
    <location>
        <begin position="49"/>
        <end position="70"/>
    </location>
</feature>
<keyword evidence="2" id="KW-0732">Signal</keyword>
<name>A0A0L8AJ31_9BACT</name>
<comment type="caution">
    <text evidence="3">The sequence shown here is derived from an EMBL/GenBank/DDBJ whole genome shotgun (WGS) entry which is preliminary data.</text>
</comment>
<keyword evidence="4" id="KW-1185">Reference proteome</keyword>
<dbReference type="Proteomes" id="UP000036908">
    <property type="component" value="Unassembled WGS sequence"/>
</dbReference>
<protein>
    <submittedName>
        <fullName evidence="3">Uncharacterized protein</fullName>
    </submittedName>
</protein>
<proteinExistence type="predicted"/>
<evidence type="ECO:0000256" key="1">
    <source>
        <dbReference type="SAM" id="Phobius"/>
    </source>
</evidence>
<organism evidence="3 4">
    <name type="scientific">Roseivirga seohaensis subsp. aquiponti</name>
    <dbReference type="NCBI Taxonomy" id="1566026"/>
    <lineage>
        <taxon>Bacteria</taxon>
        <taxon>Pseudomonadati</taxon>
        <taxon>Bacteroidota</taxon>
        <taxon>Cytophagia</taxon>
        <taxon>Cytophagales</taxon>
        <taxon>Roseivirgaceae</taxon>
        <taxon>Roseivirga</taxon>
    </lineage>
</organism>
<feature type="signal peptide" evidence="2">
    <location>
        <begin position="1"/>
        <end position="23"/>
    </location>
</feature>
<evidence type="ECO:0000256" key="2">
    <source>
        <dbReference type="SAM" id="SignalP"/>
    </source>
</evidence>
<dbReference type="PATRIC" id="fig|1566026.4.peg.1139"/>
<gene>
    <name evidence="3" type="ORF">OB69_14145</name>
</gene>
<keyword evidence="1" id="KW-1133">Transmembrane helix</keyword>
<dbReference type="OrthoDB" id="678747at2"/>
<evidence type="ECO:0000313" key="4">
    <source>
        <dbReference type="Proteomes" id="UP000036908"/>
    </source>
</evidence>
<accession>A0A0L8AJ31</accession>
<dbReference type="RefSeq" id="WP_053224383.1">
    <property type="nucleotide sequence ID" value="NZ_JSVA01000016.1"/>
</dbReference>